<evidence type="ECO:0000256" key="1">
    <source>
        <dbReference type="SAM" id="MobiDB-lite"/>
    </source>
</evidence>
<feature type="compositionally biased region" description="Polar residues" evidence="1">
    <location>
        <begin position="224"/>
        <end position="248"/>
    </location>
</feature>
<organism evidence="2 3">
    <name type="scientific">Paracoccus marcusii</name>
    <dbReference type="NCBI Taxonomy" id="59779"/>
    <lineage>
        <taxon>Bacteria</taxon>
        <taxon>Pseudomonadati</taxon>
        <taxon>Pseudomonadota</taxon>
        <taxon>Alphaproteobacteria</taxon>
        <taxon>Rhodobacterales</taxon>
        <taxon>Paracoccaceae</taxon>
        <taxon>Paracoccus</taxon>
    </lineage>
</organism>
<keyword evidence="3" id="KW-1185">Reference proteome</keyword>
<evidence type="ECO:0000313" key="3">
    <source>
        <dbReference type="Proteomes" id="UP001216899"/>
    </source>
</evidence>
<dbReference type="Proteomes" id="UP001216899">
    <property type="component" value="Chromosome"/>
</dbReference>
<name>A0ABY7UNZ8_9RHOB</name>
<reference evidence="2 3" key="1">
    <citation type="submission" date="2023-02" db="EMBL/GenBank/DDBJ databases">
        <title>Whole genome sequenc of Paracoccus marcusii MBLB0836.</title>
        <authorList>
            <person name="Seo M.-J."/>
            <person name="Cho E.-S."/>
            <person name="Hwang C.Y."/>
        </authorList>
    </citation>
    <scope>NUCLEOTIDE SEQUENCE [LARGE SCALE GENOMIC DNA]</scope>
    <source>
        <strain evidence="2 3">MBLB0836</strain>
    </source>
</reference>
<evidence type="ECO:0008006" key="4">
    <source>
        <dbReference type="Google" id="ProtNLM"/>
    </source>
</evidence>
<gene>
    <name evidence="2" type="ORF">PRL19_10150</name>
</gene>
<protein>
    <recommendedName>
        <fullName evidence="4">Phage minor structural protein GP20</fullName>
    </recommendedName>
</protein>
<feature type="region of interest" description="Disordered" evidence="1">
    <location>
        <begin position="207"/>
        <end position="262"/>
    </location>
</feature>
<proteinExistence type="predicted"/>
<accession>A0ABY7UNZ8</accession>
<dbReference type="RefSeq" id="WP_273742867.1">
    <property type="nucleotide sequence ID" value="NZ_CP117466.1"/>
</dbReference>
<evidence type="ECO:0000313" key="2">
    <source>
        <dbReference type="EMBL" id="WDA11660.1"/>
    </source>
</evidence>
<sequence>MALKTVLDNLDDVPEALRAEYKEIDGKFVLDLDGIDVHPTVVNLKTAHERQKQTNRTLQSDLTAARTRLEGLPDDFDADAYEALQAQAEGKAPAKTDEQVAQIRQQLERKHQADLAKKDERINTLTGAVNKLSIDDGLSKALDEAGVDPAFKPGAMALLKSKGAVKLVEEDGHFKAQVDTDMGPMPLGSYVKDWSGSEEGKIYVKKATGGDAQGGTGARFTDNPWDSSNGKKPNLTKQQQAISENPTKARQMAQAVGVTPNW</sequence>
<dbReference type="EMBL" id="CP117466">
    <property type="protein sequence ID" value="WDA11660.1"/>
    <property type="molecule type" value="Genomic_DNA"/>
</dbReference>